<keyword evidence="8" id="KW-1185">Reference proteome</keyword>
<evidence type="ECO:0000313" key="8">
    <source>
        <dbReference type="Proteomes" id="UP000663829"/>
    </source>
</evidence>
<keyword evidence="2 5" id="KW-0812">Transmembrane</keyword>
<keyword evidence="3 5" id="KW-1133">Transmembrane helix</keyword>
<sequence length="195" mass="22352">MYSKTFKNGILTPLRTFEDINVISFLLLWFVVHHKRHSTIPVLSNILLLLSLSTLIVAVISVNGKVHIEFSTRTQLHHLINSYETTPHIAITKIQLHYQCCGIKNITDWETTYTIIKNNTSVPDSCCKHLYETCGRNQLILLNNVNIIGCFDVISEKYRHKYGLLATTNFCLMIALFINAINGFIIKQHFTDNDT</sequence>
<evidence type="ECO:0000256" key="3">
    <source>
        <dbReference type="ARBA" id="ARBA00022989"/>
    </source>
</evidence>
<comment type="caution">
    <text evidence="6">The sequence shown here is derived from an EMBL/GenBank/DDBJ whole genome shotgun (WGS) entry which is preliminary data.</text>
</comment>
<evidence type="ECO:0000256" key="4">
    <source>
        <dbReference type="ARBA" id="ARBA00023136"/>
    </source>
</evidence>
<evidence type="ECO:0008006" key="9">
    <source>
        <dbReference type="Google" id="ProtNLM"/>
    </source>
</evidence>
<dbReference type="Proteomes" id="UP000681722">
    <property type="component" value="Unassembled WGS sequence"/>
</dbReference>
<keyword evidence="4 5" id="KW-0472">Membrane</keyword>
<feature type="transmembrane region" description="Helical" evidence="5">
    <location>
        <begin position="43"/>
        <end position="63"/>
    </location>
</feature>
<organism evidence="6 8">
    <name type="scientific">Didymodactylos carnosus</name>
    <dbReference type="NCBI Taxonomy" id="1234261"/>
    <lineage>
        <taxon>Eukaryota</taxon>
        <taxon>Metazoa</taxon>
        <taxon>Spiralia</taxon>
        <taxon>Gnathifera</taxon>
        <taxon>Rotifera</taxon>
        <taxon>Eurotatoria</taxon>
        <taxon>Bdelloidea</taxon>
        <taxon>Philodinida</taxon>
        <taxon>Philodinidae</taxon>
        <taxon>Didymodactylos</taxon>
    </lineage>
</organism>
<dbReference type="Pfam" id="PF00335">
    <property type="entry name" value="Tetraspanin"/>
    <property type="match status" value="1"/>
</dbReference>
<feature type="transmembrane region" description="Helical" evidence="5">
    <location>
        <begin position="164"/>
        <end position="186"/>
    </location>
</feature>
<proteinExistence type="predicted"/>
<dbReference type="SUPFAM" id="SSF48652">
    <property type="entry name" value="Tetraspanin"/>
    <property type="match status" value="1"/>
</dbReference>
<dbReference type="AlphaFoldDB" id="A0A815GE26"/>
<evidence type="ECO:0000256" key="2">
    <source>
        <dbReference type="ARBA" id="ARBA00022692"/>
    </source>
</evidence>
<evidence type="ECO:0000256" key="1">
    <source>
        <dbReference type="ARBA" id="ARBA00004141"/>
    </source>
</evidence>
<dbReference type="OrthoDB" id="9993879at2759"/>
<dbReference type="GO" id="GO:0016020">
    <property type="term" value="C:membrane"/>
    <property type="evidence" value="ECO:0007669"/>
    <property type="project" value="UniProtKB-SubCell"/>
</dbReference>
<dbReference type="Gene3D" id="1.10.1450.10">
    <property type="entry name" value="Tetraspanin"/>
    <property type="match status" value="1"/>
</dbReference>
<evidence type="ECO:0000256" key="5">
    <source>
        <dbReference type="SAM" id="Phobius"/>
    </source>
</evidence>
<protein>
    <recommendedName>
        <fullName evidence="9">Tetraspanin</fullName>
    </recommendedName>
</protein>
<dbReference type="EMBL" id="CAJOBC010056772">
    <property type="protein sequence ID" value="CAF4195740.1"/>
    <property type="molecule type" value="Genomic_DNA"/>
</dbReference>
<dbReference type="InterPro" id="IPR008952">
    <property type="entry name" value="Tetraspanin_EC2_sf"/>
</dbReference>
<gene>
    <name evidence="6" type="ORF">GPM918_LOCUS30260</name>
    <name evidence="7" type="ORF">SRO942_LOCUS30863</name>
</gene>
<feature type="transmembrane region" description="Helical" evidence="5">
    <location>
        <begin position="12"/>
        <end position="31"/>
    </location>
</feature>
<comment type="subcellular location">
    <subcellularLocation>
        <location evidence="1">Membrane</location>
        <topology evidence="1">Multi-pass membrane protein</topology>
    </subcellularLocation>
</comment>
<evidence type="ECO:0000313" key="6">
    <source>
        <dbReference type="EMBL" id="CAF1337428.1"/>
    </source>
</evidence>
<reference evidence="6" key="1">
    <citation type="submission" date="2021-02" db="EMBL/GenBank/DDBJ databases">
        <authorList>
            <person name="Nowell W R."/>
        </authorList>
    </citation>
    <scope>NUCLEOTIDE SEQUENCE</scope>
</reference>
<evidence type="ECO:0000313" key="7">
    <source>
        <dbReference type="EMBL" id="CAF4195740.1"/>
    </source>
</evidence>
<accession>A0A815GE26</accession>
<dbReference type="Proteomes" id="UP000663829">
    <property type="component" value="Unassembled WGS sequence"/>
</dbReference>
<dbReference type="InterPro" id="IPR018499">
    <property type="entry name" value="Tetraspanin/Peripherin"/>
</dbReference>
<dbReference type="EMBL" id="CAJNOQ010014229">
    <property type="protein sequence ID" value="CAF1337428.1"/>
    <property type="molecule type" value="Genomic_DNA"/>
</dbReference>
<name>A0A815GE26_9BILA</name>